<keyword evidence="2" id="KW-1133">Transmembrane helix</keyword>
<evidence type="ECO:0000313" key="6">
    <source>
        <dbReference type="Proteomes" id="UP000587211"/>
    </source>
</evidence>
<dbReference type="EMBL" id="JACWMT010000001">
    <property type="protein sequence ID" value="MBD1270073.1"/>
    <property type="molecule type" value="Genomic_DNA"/>
</dbReference>
<feature type="transmembrane region" description="Helical" evidence="2">
    <location>
        <begin position="75"/>
        <end position="92"/>
    </location>
</feature>
<reference evidence="4" key="2">
    <citation type="submission" date="2020-09" db="EMBL/GenBank/DDBJ databases">
        <title>Novel species in genus Aeromicrobium.</title>
        <authorList>
            <person name="Zhang G."/>
        </authorList>
    </citation>
    <scope>NUCLEOTIDE SEQUENCE</scope>
    <source>
        <strain evidence="4">SSW1-57</strain>
    </source>
</reference>
<feature type="domain" description="FAD-binding FR-type" evidence="3">
    <location>
        <begin position="283"/>
        <end position="385"/>
    </location>
</feature>
<evidence type="ECO:0000256" key="2">
    <source>
        <dbReference type="SAM" id="Phobius"/>
    </source>
</evidence>
<feature type="transmembrane region" description="Helical" evidence="2">
    <location>
        <begin position="122"/>
        <end position="140"/>
    </location>
</feature>
<dbReference type="PROSITE" id="PS51384">
    <property type="entry name" value="FAD_FR"/>
    <property type="match status" value="1"/>
</dbReference>
<dbReference type="InterPro" id="IPR050415">
    <property type="entry name" value="MRET"/>
</dbReference>
<protein>
    <submittedName>
        <fullName evidence="4">FAD-dependent oxidoreductase</fullName>
    </submittedName>
    <submittedName>
        <fullName evidence="5">Ferredoxin-NADP reductase</fullName>
    </submittedName>
</protein>
<evidence type="ECO:0000259" key="3">
    <source>
        <dbReference type="PROSITE" id="PS51384"/>
    </source>
</evidence>
<comment type="cofactor">
    <cofactor evidence="1">
        <name>FAD</name>
        <dbReference type="ChEBI" id="CHEBI:57692"/>
    </cofactor>
</comment>
<keyword evidence="6" id="KW-1185">Reference proteome</keyword>
<gene>
    <name evidence="5" type="ORF">BJ975_002644</name>
    <name evidence="4" type="ORF">IDH50_07515</name>
</gene>
<dbReference type="SUPFAM" id="SSF52343">
    <property type="entry name" value="Ferredoxin reductase-like, C-terminal NADP-linked domain"/>
    <property type="match status" value="1"/>
</dbReference>
<keyword evidence="2" id="KW-0812">Transmembrane</keyword>
<dbReference type="AlphaFoldDB" id="A0A8I0FUR5"/>
<evidence type="ECO:0000313" key="5">
    <source>
        <dbReference type="EMBL" id="NYI39269.1"/>
    </source>
</evidence>
<feature type="transmembrane region" description="Helical" evidence="2">
    <location>
        <begin position="42"/>
        <end position="63"/>
    </location>
</feature>
<feature type="transmembrane region" description="Helical" evidence="2">
    <location>
        <begin position="146"/>
        <end position="167"/>
    </location>
</feature>
<dbReference type="SUPFAM" id="SSF63380">
    <property type="entry name" value="Riboflavin synthase domain-like"/>
    <property type="match status" value="1"/>
</dbReference>
<dbReference type="PANTHER" id="PTHR47354:SF5">
    <property type="entry name" value="PROTEIN RFBI"/>
    <property type="match status" value="1"/>
</dbReference>
<evidence type="ECO:0000313" key="4">
    <source>
        <dbReference type="EMBL" id="MBD1270073.1"/>
    </source>
</evidence>
<proteinExistence type="predicted"/>
<dbReference type="InterPro" id="IPR017938">
    <property type="entry name" value="Riboflavin_synthase-like_b-brl"/>
</dbReference>
<keyword evidence="2" id="KW-0472">Membrane</keyword>
<feature type="transmembrane region" description="Helical" evidence="2">
    <location>
        <begin position="234"/>
        <end position="254"/>
    </location>
</feature>
<dbReference type="Gene3D" id="3.40.50.80">
    <property type="entry name" value="Nucleotide-binding domain of ferredoxin-NADP reductase (FNR) module"/>
    <property type="match status" value="1"/>
</dbReference>
<dbReference type="CDD" id="cd00322">
    <property type="entry name" value="FNR_like"/>
    <property type="match status" value="1"/>
</dbReference>
<dbReference type="InterPro" id="IPR017927">
    <property type="entry name" value="FAD-bd_FR_type"/>
</dbReference>
<feature type="transmembrane region" description="Helical" evidence="2">
    <location>
        <begin position="174"/>
        <end position="193"/>
    </location>
</feature>
<feature type="transmembrane region" description="Helical" evidence="2">
    <location>
        <begin position="98"/>
        <end position="115"/>
    </location>
</feature>
<comment type="caution">
    <text evidence="4">The sequence shown here is derived from an EMBL/GenBank/DDBJ whole genome shotgun (WGS) entry which is preliminary data.</text>
</comment>
<reference evidence="5 6" key="1">
    <citation type="submission" date="2020-07" db="EMBL/GenBank/DDBJ databases">
        <title>Sequencing the genomes of 1000 actinobacteria strains.</title>
        <authorList>
            <person name="Klenk H.-P."/>
        </authorList>
    </citation>
    <scope>NUCLEOTIDE SEQUENCE [LARGE SCALE GENOMIC DNA]</scope>
    <source>
        <strain evidence="5 6">DSM 19087</strain>
    </source>
</reference>
<dbReference type="Gene3D" id="2.40.30.10">
    <property type="entry name" value="Translation factors"/>
    <property type="match status" value="1"/>
</dbReference>
<dbReference type="RefSeq" id="WP_179426733.1">
    <property type="nucleotide sequence ID" value="NZ_BAAAMP010000002.1"/>
</dbReference>
<evidence type="ECO:0000313" key="7">
    <source>
        <dbReference type="Proteomes" id="UP000659061"/>
    </source>
</evidence>
<dbReference type="InterPro" id="IPR039261">
    <property type="entry name" value="FNR_nucleotide-bd"/>
</dbReference>
<organism evidence="4 7">
    <name type="scientific">Aeromicrobium tamlense</name>
    <dbReference type="NCBI Taxonomy" id="375541"/>
    <lineage>
        <taxon>Bacteria</taxon>
        <taxon>Bacillati</taxon>
        <taxon>Actinomycetota</taxon>
        <taxon>Actinomycetes</taxon>
        <taxon>Propionibacteriales</taxon>
        <taxon>Nocardioidaceae</taxon>
        <taxon>Aeromicrobium</taxon>
    </lineage>
</organism>
<dbReference type="GO" id="GO:0016491">
    <property type="term" value="F:oxidoreductase activity"/>
    <property type="evidence" value="ECO:0007669"/>
    <property type="project" value="InterPro"/>
</dbReference>
<accession>A0A8I0FUR5</accession>
<name>A0A8I0FUR5_9ACTN</name>
<dbReference type="EMBL" id="JACBZN010000001">
    <property type="protein sequence ID" value="NYI39269.1"/>
    <property type="molecule type" value="Genomic_DNA"/>
</dbReference>
<feature type="transmembrane region" description="Helical" evidence="2">
    <location>
        <begin position="266"/>
        <end position="285"/>
    </location>
</feature>
<sequence>MTFLDRQLGRFTMYRLVTLVLLALVVVAVVQSALGVLDSDIFPVDALLLTLAVMVATSVVVNYVVGRLIGARPHLESSIVTALILWFLYWPTTHGEQLAWLALVAALAQISKYLIAWRGRHLVNPAAAGVVLSVLLGWVTDWPIPFTGWWVASESLFWFVLVGALLVLYRTRRLALGAVFALVAIAVTVWWQLGVGAELTEALRFTLYSTPIVFFGGFMLSEPLTLPPRRAQQLGVAALAGVAFTWPLLTSRLFGEPWTTEPFTSTYELALVVTGLVAFALRQGSRTLVLREQRRLGDDVVEYVFDADRPLRFVPGQYVELDVPHARIDTRGRRRMFSVVSAPGREVVLATRHPEPGSSYKRALAASEPGDHFRVTAVHGDFVWPAKGPVLLVGAGIGVTPFLSQLAAHRGRDVVVVVGERAAQPYTTELEASDAKVLRLPVEEVDGDTIARLVPDLDQRTALVSGRPDFVDEVSRGLRRRVRRLRRDHFLGY</sequence>
<feature type="transmembrane region" description="Helical" evidence="2">
    <location>
        <begin position="205"/>
        <end position="222"/>
    </location>
</feature>
<dbReference type="Proteomes" id="UP000587211">
    <property type="component" value="Unassembled WGS sequence"/>
</dbReference>
<dbReference type="PANTHER" id="PTHR47354">
    <property type="entry name" value="NADH OXIDOREDUCTASE HCR"/>
    <property type="match status" value="1"/>
</dbReference>
<evidence type="ECO:0000256" key="1">
    <source>
        <dbReference type="ARBA" id="ARBA00001974"/>
    </source>
</evidence>
<dbReference type="Proteomes" id="UP000659061">
    <property type="component" value="Unassembled WGS sequence"/>
</dbReference>